<evidence type="ECO:0000313" key="1">
    <source>
        <dbReference type="EMBL" id="BCU06867.1"/>
    </source>
</evidence>
<keyword evidence="2" id="KW-1185">Reference proteome</keyword>
<dbReference type="Proteomes" id="UP000680679">
    <property type="component" value="Chromosome"/>
</dbReference>
<protein>
    <submittedName>
        <fullName evidence="1">Uncharacterized protein</fullName>
    </submittedName>
</protein>
<sequence>MPSEPRGAFLLVRRLADLQRISAELTDYLSMLHRWSPGSTPETLRGIWIDEDGVANLPSELVLPDDAGGRRTLRILETTGINGIWMLCRLEAAAPSVSRIDLAAALLECFGYLETETATLAARFLPVFAGDTPDHHANSELQALEVRYPGLTPAAVRLDDHGGLLLPQTLMDTHGERS</sequence>
<name>A0ABM7QLY6_9GAMM</name>
<accession>A0ABM7QLY6</accession>
<reference evidence="1 2" key="1">
    <citation type="submission" date="2021-04" db="EMBL/GenBank/DDBJ databases">
        <title>Complete genome sequencing of Allochromatium tepidum strain NZ.</title>
        <authorList>
            <person name="Tsukatani Y."/>
            <person name="Mori H."/>
        </authorList>
    </citation>
    <scope>NUCLEOTIDE SEQUENCE [LARGE SCALE GENOMIC DNA]</scope>
    <source>
        <strain evidence="1 2">NZ</strain>
    </source>
</reference>
<dbReference type="EMBL" id="AP024563">
    <property type="protein sequence ID" value="BCU06867.1"/>
    <property type="molecule type" value="Genomic_DNA"/>
</dbReference>
<dbReference type="RefSeq" id="WP_213377701.1">
    <property type="nucleotide sequence ID" value="NZ_AP024563.1"/>
</dbReference>
<organism evidence="1 2">
    <name type="scientific">Allochromatium tepidum</name>
    <dbReference type="NCBI Taxonomy" id="553982"/>
    <lineage>
        <taxon>Bacteria</taxon>
        <taxon>Pseudomonadati</taxon>
        <taxon>Pseudomonadota</taxon>
        <taxon>Gammaproteobacteria</taxon>
        <taxon>Chromatiales</taxon>
        <taxon>Chromatiaceae</taxon>
        <taxon>Allochromatium</taxon>
    </lineage>
</organism>
<evidence type="ECO:0000313" key="2">
    <source>
        <dbReference type="Proteomes" id="UP000680679"/>
    </source>
</evidence>
<proteinExistence type="predicted"/>
<gene>
    <name evidence="1" type="ORF">Atep_15440</name>
</gene>